<name>A0AAV7SGH1_PLEWA</name>
<dbReference type="Proteomes" id="UP001066276">
    <property type="component" value="Chromosome 4_2"/>
</dbReference>
<evidence type="ECO:0000256" key="1">
    <source>
        <dbReference type="SAM" id="MobiDB-lite"/>
    </source>
</evidence>
<feature type="region of interest" description="Disordered" evidence="1">
    <location>
        <begin position="1"/>
        <end position="20"/>
    </location>
</feature>
<sequence length="69" mass="7093">MPGRSFPRPPGTDLSHFDRASNVATVPLARMAARETSSPTPINSPEVAFRASGPGANAPAALLLARPLG</sequence>
<gene>
    <name evidence="2" type="ORF">NDU88_003622</name>
</gene>
<comment type="caution">
    <text evidence="2">The sequence shown here is derived from an EMBL/GenBank/DDBJ whole genome shotgun (WGS) entry which is preliminary data.</text>
</comment>
<organism evidence="2 3">
    <name type="scientific">Pleurodeles waltl</name>
    <name type="common">Iberian ribbed newt</name>
    <dbReference type="NCBI Taxonomy" id="8319"/>
    <lineage>
        <taxon>Eukaryota</taxon>
        <taxon>Metazoa</taxon>
        <taxon>Chordata</taxon>
        <taxon>Craniata</taxon>
        <taxon>Vertebrata</taxon>
        <taxon>Euteleostomi</taxon>
        <taxon>Amphibia</taxon>
        <taxon>Batrachia</taxon>
        <taxon>Caudata</taxon>
        <taxon>Salamandroidea</taxon>
        <taxon>Salamandridae</taxon>
        <taxon>Pleurodelinae</taxon>
        <taxon>Pleurodeles</taxon>
    </lineage>
</organism>
<protein>
    <submittedName>
        <fullName evidence="2">Uncharacterized protein</fullName>
    </submittedName>
</protein>
<evidence type="ECO:0000313" key="2">
    <source>
        <dbReference type="EMBL" id="KAJ1163159.1"/>
    </source>
</evidence>
<dbReference type="EMBL" id="JANPWB010000008">
    <property type="protein sequence ID" value="KAJ1163159.1"/>
    <property type="molecule type" value="Genomic_DNA"/>
</dbReference>
<keyword evidence="3" id="KW-1185">Reference proteome</keyword>
<proteinExistence type="predicted"/>
<accession>A0AAV7SGH1</accession>
<evidence type="ECO:0000313" key="3">
    <source>
        <dbReference type="Proteomes" id="UP001066276"/>
    </source>
</evidence>
<reference evidence="2" key="1">
    <citation type="journal article" date="2022" name="bioRxiv">
        <title>Sequencing and chromosome-scale assembly of the giantPleurodeles waltlgenome.</title>
        <authorList>
            <person name="Brown T."/>
            <person name="Elewa A."/>
            <person name="Iarovenko S."/>
            <person name="Subramanian E."/>
            <person name="Araus A.J."/>
            <person name="Petzold A."/>
            <person name="Susuki M."/>
            <person name="Suzuki K.-i.T."/>
            <person name="Hayashi T."/>
            <person name="Toyoda A."/>
            <person name="Oliveira C."/>
            <person name="Osipova E."/>
            <person name="Leigh N.D."/>
            <person name="Simon A."/>
            <person name="Yun M.H."/>
        </authorList>
    </citation>
    <scope>NUCLEOTIDE SEQUENCE</scope>
    <source>
        <strain evidence="2">20211129_DDA</strain>
        <tissue evidence="2">Liver</tissue>
    </source>
</reference>
<dbReference type="AlphaFoldDB" id="A0AAV7SGH1"/>